<dbReference type="InterPro" id="IPR013216">
    <property type="entry name" value="Methyltransf_11"/>
</dbReference>
<dbReference type="PANTHER" id="PTHR43591:SF110">
    <property type="entry name" value="RHODANESE DOMAIN-CONTAINING PROTEIN"/>
    <property type="match status" value="1"/>
</dbReference>
<keyword evidence="3" id="KW-0808">Transferase</keyword>
<reference evidence="4 5" key="1">
    <citation type="submission" date="2019-11" db="EMBL/GenBank/DDBJ databases">
        <authorList>
            <person name="Cho J.-C."/>
        </authorList>
    </citation>
    <scope>NUCLEOTIDE SEQUENCE [LARGE SCALE GENOMIC DNA]</scope>
    <source>
        <strain evidence="3 4">JH1073</strain>
        <strain evidence="2 5">JH702</strain>
    </source>
</reference>
<keyword evidence="4" id="KW-1185">Reference proteome</keyword>
<evidence type="ECO:0000313" key="4">
    <source>
        <dbReference type="Proteomes" id="UP001219901"/>
    </source>
</evidence>
<dbReference type="Proteomes" id="UP001321249">
    <property type="component" value="Unassembled WGS sequence"/>
</dbReference>
<dbReference type="EMBL" id="WMBE01000001">
    <property type="protein sequence ID" value="MDG0866434.1"/>
    <property type="molecule type" value="Genomic_DNA"/>
</dbReference>
<dbReference type="AlphaFoldDB" id="A0AAJ5ZH76"/>
<feature type="domain" description="Methyltransferase type 11" evidence="1">
    <location>
        <begin position="67"/>
        <end position="164"/>
    </location>
</feature>
<dbReference type="CDD" id="cd02440">
    <property type="entry name" value="AdoMet_MTases"/>
    <property type="match status" value="1"/>
</dbReference>
<reference evidence="3" key="2">
    <citation type="journal article" date="2023" name="Nat. Commun.">
        <title>Cultivation of marine bacteria of the SAR202 clade.</title>
        <authorList>
            <person name="Lim Y."/>
            <person name="Seo J.H."/>
            <person name="Giovannoni S.J."/>
            <person name="Kang I."/>
            <person name="Cho J.C."/>
        </authorList>
    </citation>
    <scope>NUCLEOTIDE SEQUENCE</scope>
    <source>
        <strain evidence="3">JH1073</strain>
    </source>
</reference>
<evidence type="ECO:0000313" key="3">
    <source>
        <dbReference type="EMBL" id="WFG38852.1"/>
    </source>
</evidence>
<dbReference type="GO" id="GO:0008757">
    <property type="term" value="F:S-adenosylmethionine-dependent methyltransferase activity"/>
    <property type="evidence" value="ECO:0007669"/>
    <property type="project" value="InterPro"/>
</dbReference>
<organism evidence="3 4">
    <name type="scientific">Candidatus Lucifugimonas marina</name>
    <dbReference type="NCBI Taxonomy" id="3038979"/>
    <lineage>
        <taxon>Bacteria</taxon>
        <taxon>Bacillati</taxon>
        <taxon>Chloroflexota</taxon>
        <taxon>Dehalococcoidia</taxon>
        <taxon>SAR202 cluster</taxon>
        <taxon>Candidatus Lucifugimonadales</taxon>
        <taxon>Candidatus Lucifugimonadaceae</taxon>
        <taxon>Candidatus Lucifugimonas</taxon>
    </lineage>
</organism>
<keyword evidence="3" id="KW-0489">Methyltransferase</keyword>
<gene>
    <name evidence="2" type="ORF">GKO46_05025</name>
    <name evidence="3" type="ORF">GKO48_04235</name>
</gene>
<name>A0AAJ5ZH76_9CHLR</name>
<dbReference type="PANTHER" id="PTHR43591">
    <property type="entry name" value="METHYLTRANSFERASE"/>
    <property type="match status" value="1"/>
</dbReference>
<dbReference type="GO" id="GO:0032259">
    <property type="term" value="P:methylation"/>
    <property type="evidence" value="ECO:0007669"/>
    <property type="project" value="UniProtKB-KW"/>
</dbReference>
<proteinExistence type="predicted"/>
<dbReference type="Proteomes" id="UP001219901">
    <property type="component" value="Chromosome"/>
</dbReference>
<dbReference type="EMBL" id="CP046147">
    <property type="protein sequence ID" value="WFG38852.1"/>
    <property type="molecule type" value="Genomic_DNA"/>
</dbReference>
<evidence type="ECO:0000313" key="5">
    <source>
        <dbReference type="Proteomes" id="UP001321249"/>
    </source>
</evidence>
<sequence length="254" mass="28498">MTKVKSDNQRMRNDWDSRAQVNALHYNSPSHKPGEYDQFFSNGEDFVAQEFELLIKNLKLSEDSQALEIGCGIGRMVRPLLKWFGTVNGIDVSPVMIDEAIKLSSGPEYANLHFQPSDGSSIPLADGSQDFIFSTGVLTHLPSADVLQQYMHEIHRVLTASGVFKIEVPIQEGNWKLFGIVISRKFAPLIPKFIFRLARKMTIKNPMKRNDTYMGVSFSRAKLASMASAADLKTEFIPFPEGSDHTVWLVGSRT</sequence>
<accession>A0AAJ5ZH76</accession>
<dbReference type="SUPFAM" id="SSF53335">
    <property type="entry name" value="S-adenosyl-L-methionine-dependent methyltransferases"/>
    <property type="match status" value="1"/>
</dbReference>
<evidence type="ECO:0000313" key="2">
    <source>
        <dbReference type="EMBL" id="MDG0866434.1"/>
    </source>
</evidence>
<dbReference type="InterPro" id="IPR029063">
    <property type="entry name" value="SAM-dependent_MTases_sf"/>
</dbReference>
<dbReference type="RefSeq" id="WP_342822134.1">
    <property type="nucleotide sequence ID" value="NZ_CP046146.1"/>
</dbReference>
<evidence type="ECO:0000259" key="1">
    <source>
        <dbReference type="Pfam" id="PF08241"/>
    </source>
</evidence>
<dbReference type="Gene3D" id="3.40.50.150">
    <property type="entry name" value="Vaccinia Virus protein VP39"/>
    <property type="match status" value="1"/>
</dbReference>
<dbReference type="Pfam" id="PF08241">
    <property type="entry name" value="Methyltransf_11"/>
    <property type="match status" value="1"/>
</dbReference>
<reference evidence="4" key="3">
    <citation type="submission" date="2023-06" db="EMBL/GenBank/DDBJ databases">
        <title>Pangenomics reveal diversification of enzyme families and niche specialization in globally abundant SAR202 bacteria.</title>
        <authorList>
            <person name="Saw J.H.W."/>
        </authorList>
    </citation>
    <scope>NUCLEOTIDE SEQUENCE [LARGE SCALE GENOMIC DNA]</scope>
    <source>
        <strain evidence="4">JH1073</strain>
    </source>
</reference>
<protein>
    <submittedName>
        <fullName evidence="3">Methyltransferase domain-containing protein</fullName>
    </submittedName>
</protein>